<gene>
    <name evidence="2" type="ORF">POM88_039733</name>
</gene>
<name>A0AAD8M943_9APIA</name>
<sequence length="516" mass="58121">MESPAKKKGKMIQEFQDEVDNISRLPNELIHKILSSTDAKEADLPDSCLTCLPALTTLCLEDWDFSKYFSFSLPKLTTLCLSGADRLPETVWNFPCLLSLDLDVDLPENVNHILSTLVNLQNLKITLREVFRKHDLFISCPQLLNLNLMISSSVPPTYSIVGWFKHMKREDRERYYLRLPNMLLGVGSAKNISFDLDSIEVLSAISDFLASVPSPFCKVEYVKLPQEYKESSISGAVRSYLLGGSPKATIVASLLQNNMIPQTAAVTATAENAGIQEPLAAPTKELVDRQYINKALSVHTVDMRVQEQHVVKNLLVDADRFKKVDSPVEGTSNDLVSSTKGNKEFGLWQGHEVNSEFVCLLDLIMHKYPETFEHFSMKNKKLCTLRLNTLCSSLNAFTKIPMTEVDSEIIVEYRDRFTFLQGMGFNLSWVVTRLNYIQHLRFSKPLITELHAIDCHIDDAKTKVQDLQAQVDDAKNILQNLQTLRSEKMSEIQKDFGTMGTSLAVGFIGDDLLSSL</sequence>
<dbReference type="Proteomes" id="UP001237642">
    <property type="component" value="Unassembled WGS sequence"/>
</dbReference>
<organism evidence="2 3">
    <name type="scientific">Heracleum sosnowskyi</name>
    <dbReference type="NCBI Taxonomy" id="360622"/>
    <lineage>
        <taxon>Eukaryota</taxon>
        <taxon>Viridiplantae</taxon>
        <taxon>Streptophyta</taxon>
        <taxon>Embryophyta</taxon>
        <taxon>Tracheophyta</taxon>
        <taxon>Spermatophyta</taxon>
        <taxon>Magnoliopsida</taxon>
        <taxon>eudicotyledons</taxon>
        <taxon>Gunneridae</taxon>
        <taxon>Pentapetalae</taxon>
        <taxon>asterids</taxon>
        <taxon>campanulids</taxon>
        <taxon>Apiales</taxon>
        <taxon>Apiaceae</taxon>
        <taxon>Apioideae</taxon>
        <taxon>apioid superclade</taxon>
        <taxon>Tordylieae</taxon>
        <taxon>Tordyliinae</taxon>
        <taxon>Heracleum</taxon>
    </lineage>
</organism>
<dbReference type="AlphaFoldDB" id="A0AAD8M943"/>
<keyword evidence="1" id="KW-0175">Coiled coil</keyword>
<dbReference type="Gene3D" id="3.80.10.10">
    <property type="entry name" value="Ribonuclease Inhibitor"/>
    <property type="match status" value="1"/>
</dbReference>
<proteinExistence type="predicted"/>
<feature type="coiled-coil region" evidence="1">
    <location>
        <begin position="457"/>
        <end position="487"/>
    </location>
</feature>
<reference evidence="2" key="1">
    <citation type="submission" date="2023-02" db="EMBL/GenBank/DDBJ databases">
        <title>Genome of toxic invasive species Heracleum sosnowskyi carries increased number of genes despite the absence of recent whole-genome duplications.</title>
        <authorList>
            <person name="Schelkunov M."/>
            <person name="Shtratnikova V."/>
            <person name="Makarenko M."/>
            <person name="Klepikova A."/>
            <person name="Omelchenko D."/>
            <person name="Novikova G."/>
            <person name="Obukhova E."/>
            <person name="Bogdanov V."/>
            <person name="Penin A."/>
            <person name="Logacheva M."/>
        </authorList>
    </citation>
    <scope>NUCLEOTIDE SEQUENCE</scope>
    <source>
        <strain evidence="2">Hsosn_3</strain>
        <tissue evidence="2">Leaf</tissue>
    </source>
</reference>
<keyword evidence="3" id="KW-1185">Reference proteome</keyword>
<reference evidence="2" key="2">
    <citation type="submission" date="2023-05" db="EMBL/GenBank/DDBJ databases">
        <authorList>
            <person name="Schelkunov M.I."/>
        </authorList>
    </citation>
    <scope>NUCLEOTIDE SEQUENCE</scope>
    <source>
        <strain evidence="2">Hsosn_3</strain>
        <tissue evidence="2">Leaf</tissue>
    </source>
</reference>
<dbReference type="InterPro" id="IPR032675">
    <property type="entry name" value="LRR_dom_sf"/>
</dbReference>
<evidence type="ECO:0008006" key="4">
    <source>
        <dbReference type="Google" id="ProtNLM"/>
    </source>
</evidence>
<evidence type="ECO:0000313" key="2">
    <source>
        <dbReference type="EMBL" id="KAK1364172.1"/>
    </source>
</evidence>
<comment type="caution">
    <text evidence="2">The sequence shown here is derived from an EMBL/GenBank/DDBJ whole genome shotgun (WGS) entry which is preliminary data.</text>
</comment>
<evidence type="ECO:0000256" key="1">
    <source>
        <dbReference type="SAM" id="Coils"/>
    </source>
</evidence>
<dbReference type="EMBL" id="JAUIZM010000009">
    <property type="protein sequence ID" value="KAK1364172.1"/>
    <property type="molecule type" value="Genomic_DNA"/>
</dbReference>
<dbReference type="SUPFAM" id="SSF52047">
    <property type="entry name" value="RNI-like"/>
    <property type="match status" value="1"/>
</dbReference>
<accession>A0AAD8M943</accession>
<protein>
    <recommendedName>
        <fullName evidence="4">F-box domain-containing protein</fullName>
    </recommendedName>
</protein>
<evidence type="ECO:0000313" key="3">
    <source>
        <dbReference type="Proteomes" id="UP001237642"/>
    </source>
</evidence>